<dbReference type="InterPro" id="IPR012334">
    <property type="entry name" value="Pectin_lyas_fold"/>
</dbReference>
<organism evidence="5 6">
    <name type="scientific">Anaeromicropila populeti</name>
    <dbReference type="NCBI Taxonomy" id="37658"/>
    <lineage>
        <taxon>Bacteria</taxon>
        <taxon>Bacillati</taxon>
        <taxon>Bacillota</taxon>
        <taxon>Clostridia</taxon>
        <taxon>Lachnospirales</taxon>
        <taxon>Lachnospiraceae</taxon>
        <taxon>Anaeromicropila</taxon>
    </lineage>
</organism>
<proteinExistence type="predicted"/>
<dbReference type="RefSeq" id="WP_143099231.1">
    <property type="nucleotide sequence ID" value="NZ_FOYZ01000036.1"/>
</dbReference>
<dbReference type="CDD" id="cd00161">
    <property type="entry name" value="beta-trefoil_Ricin-like"/>
    <property type="match status" value="1"/>
</dbReference>
<dbReference type="InterPro" id="IPR011050">
    <property type="entry name" value="Pectin_lyase_fold/virulence"/>
</dbReference>
<dbReference type="InterPro" id="IPR000772">
    <property type="entry name" value="Ricin_B_lectin"/>
</dbReference>
<dbReference type="Pfam" id="PF14200">
    <property type="entry name" value="RicinB_lectin_2"/>
    <property type="match status" value="1"/>
</dbReference>
<dbReference type="PANTHER" id="PTHR31683">
    <property type="entry name" value="PECTATE LYASE 18-RELATED"/>
    <property type="match status" value="1"/>
</dbReference>
<evidence type="ECO:0000313" key="6">
    <source>
        <dbReference type="Proteomes" id="UP000199659"/>
    </source>
</evidence>
<keyword evidence="1 5" id="KW-0456">Lyase</keyword>
<protein>
    <submittedName>
        <fullName evidence="5">Pectate lyase</fullName>
    </submittedName>
</protein>
<dbReference type="PANTHER" id="PTHR31683:SF18">
    <property type="entry name" value="PECTATE LYASE 21-RELATED"/>
    <property type="match status" value="1"/>
</dbReference>
<reference evidence="5 6" key="1">
    <citation type="submission" date="2016-10" db="EMBL/GenBank/DDBJ databases">
        <authorList>
            <person name="de Groot N.N."/>
        </authorList>
    </citation>
    <scope>NUCLEOTIDE SEQUENCE [LARGE SCALE GENOMIC DNA]</scope>
    <source>
        <strain evidence="5 6">743A</strain>
    </source>
</reference>
<feature type="chain" id="PRO_5011516372" evidence="2">
    <location>
        <begin position="28"/>
        <end position="615"/>
    </location>
</feature>
<name>A0A1I6M2N8_9FIRM</name>
<dbReference type="Proteomes" id="UP000199659">
    <property type="component" value="Unassembled WGS sequence"/>
</dbReference>
<dbReference type="Gene3D" id="2.80.10.50">
    <property type="match status" value="1"/>
</dbReference>
<evidence type="ECO:0000259" key="3">
    <source>
        <dbReference type="Pfam" id="PF00544"/>
    </source>
</evidence>
<keyword evidence="2" id="KW-0732">Signal</keyword>
<dbReference type="InterPro" id="IPR002022">
    <property type="entry name" value="Pec_lyase"/>
</dbReference>
<dbReference type="GO" id="GO:0030570">
    <property type="term" value="F:pectate lyase activity"/>
    <property type="evidence" value="ECO:0007669"/>
    <property type="project" value="InterPro"/>
</dbReference>
<feature type="signal peptide" evidence="2">
    <location>
        <begin position="1"/>
        <end position="27"/>
    </location>
</feature>
<feature type="non-terminal residue" evidence="5">
    <location>
        <position position="615"/>
    </location>
</feature>
<dbReference type="SUPFAM" id="SSF51126">
    <property type="entry name" value="Pectin lyase-like"/>
    <property type="match status" value="1"/>
</dbReference>
<evidence type="ECO:0000259" key="4">
    <source>
        <dbReference type="Pfam" id="PF14200"/>
    </source>
</evidence>
<dbReference type="STRING" id="37658.SAMN05661086_03760"/>
<dbReference type="Gene3D" id="2.160.20.10">
    <property type="entry name" value="Single-stranded right-handed beta-helix, Pectin lyase-like"/>
    <property type="match status" value="1"/>
</dbReference>
<dbReference type="OrthoDB" id="9802318at2"/>
<keyword evidence="6" id="KW-1185">Reference proteome</keyword>
<dbReference type="InterPro" id="IPR045032">
    <property type="entry name" value="PEL"/>
</dbReference>
<accession>A0A1I6M2N8</accession>
<feature type="domain" description="Ricin B lectin" evidence="4">
    <location>
        <begin position="580"/>
        <end position="613"/>
    </location>
</feature>
<dbReference type="SUPFAM" id="SSF50370">
    <property type="entry name" value="Ricin B-like lectins"/>
    <property type="match status" value="1"/>
</dbReference>
<evidence type="ECO:0000313" key="5">
    <source>
        <dbReference type="EMBL" id="SFS09946.1"/>
    </source>
</evidence>
<dbReference type="AlphaFoldDB" id="A0A1I6M2N8"/>
<sequence length="615" mass="66498">MLNKKFKKAIVILMAAVLVGTAVPDNAIQKNNEVTAASVAISQIPGTVRTFSSYNDNFMSVTGFAAGGIQDRSKYVNTSYHVKVSTERAFLNAILAAQSGTVKLIEVQNNLNLGYLELGLSSSEVTKYSFVSKYGNPTYGFTNPVMQTSGVSKLNISNTNGLTIFSTNGSTINHVEFKLQSSSSDIVFRNLSFDGMYQFDDTGLHKEVGWTFIKINGANDVWIDHCSFAIAADGMLDIENGSSGVTLSWCKFGLEASENPGTSSAIYQSVTYMEQKYNSGSLSSTSRYYKLRKAGATKSQIMAYEAFHSKCHLVGSGDKDYVNYVDSNGKVTLDGNQRLELTMAYCYYINLGQRMPMIRQGKGHLVNCYFDNSSHLTLHYGNSAFTQYGAYNISRGIDARNGASIGADTCVYNYVDSPIIGSEMQGDDTGSMSAPWDTLFANAYNHSLIVNSQVTTRSGSTYTGSSWDNNGSNLFTSGFTWHDKSTIGKWAWSSSIVGSQNMSKSNPPSTAFSFTYGYSESLPYSYYALPLNEVKSVIKSKAGASKISLTAAKWAAISYGTTTTVTPTPVVTPAPSAATVEEGLYMIKNVNSGLYMDVAGGTAANSTNVQQWGAS</sequence>
<dbReference type="InterPro" id="IPR035992">
    <property type="entry name" value="Ricin_B-like_lectins"/>
</dbReference>
<evidence type="ECO:0000256" key="1">
    <source>
        <dbReference type="ARBA" id="ARBA00023239"/>
    </source>
</evidence>
<dbReference type="Pfam" id="PF00544">
    <property type="entry name" value="Pectate_lyase_4"/>
    <property type="match status" value="1"/>
</dbReference>
<gene>
    <name evidence="5" type="ORF">SAMN05661086_03760</name>
</gene>
<dbReference type="EMBL" id="FOYZ01000036">
    <property type="protein sequence ID" value="SFS09946.1"/>
    <property type="molecule type" value="Genomic_DNA"/>
</dbReference>
<feature type="domain" description="Pectate lyase" evidence="3">
    <location>
        <begin position="162"/>
        <end position="253"/>
    </location>
</feature>
<evidence type="ECO:0000256" key="2">
    <source>
        <dbReference type="SAM" id="SignalP"/>
    </source>
</evidence>